<dbReference type="CDD" id="cd16454">
    <property type="entry name" value="RING-H2_PA-TM-RING"/>
    <property type="match status" value="1"/>
</dbReference>
<evidence type="ECO:0000256" key="10">
    <source>
        <dbReference type="ARBA" id="ARBA00022989"/>
    </source>
</evidence>
<feature type="chain" id="PRO_5012428404" description="RING-type E3 ubiquitin transferase" evidence="15">
    <location>
        <begin position="32"/>
        <end position="640"/>
    </location>
</feature>
<keyword evidence="7 12" id="KW-0863">Zinc-finger</keyword>
<proteinExistence type="predicted"/>
<keyword evidence="15" id="KW-0732">Signal</keyword>
<dbReference type="PANTHER" id="PTHR45977">
    <property type="entry name" value="TARGET OF ERK KINASE MPK-1"/>
    <property type="match status" value="1"/>
</dbReference>
<dbReference type="GO" id="GO:0008270">
    <property type="term" value="F:zinc ion binding"/>
    <property type="evidence" value="ECO:0007669"/>
    <property type="project" value="UniProtKB-KW"/>
</dbReference>
<comment type="catalytic activity">
    <reaction evidence="1">
        <text>S-ubiquitinyl-[E2 ubiquitin-conjugating enzyme]-L-cysteine + [acceptor protein]-L-lysine = [E2 ubiquitin-conjugating enzyme]-L-cysteine + N(6)-ubiquitinyl-[acceptor protein]-L-lysine.</text>
        <dbReference type="EC" id="2.3.2.27"/>
    </reaction>
</comment>
<feature type="signal peptide" evidence="15">
    <location>
        <begin position="1"/>
        <end position="31"/>
    </location>
</feature>
<dbReference type="Pfam" id="PF13639">
    <property type="entry name" value="zf-RING_2"/>
    <property type="match status" value="1"/>
</dbReference>
<evidence type="ECO:0000256" key="7">
    <source>
        <dbReference type="ARBA" id="ARBA00022771"/>
    </source>
</evidence>
<dbReference type="InterPro" id="IPR013083">
    <property type="entry name" value="Znf_RING/FYVE/PHD"/>
</dbReference>
<evidence type="ECO:0000256" key="15">
    <source>
        <dbReference type="SAM" id="SignalP"/>
    </source>
</evidence>
<dbReference type="GO" id="GO:0061630">
    <property type="term" value="F:ubiquitin protein ligase activity"/>
    <property type="evidence" value="ECO:0007669"/>
    <property type="project" value="UniProtKB-EC"/>
</dbReference>
<dbReference type="PROSITE" id="PS50089">
    <property type="entry name" value="ZF_RING_2"/>
    <property type="match status" value="1"/>
</dbReference>
<keyword evidence="4" id="KW-0808">Transferase</keyword>
<feature type="region of interest" description="Disordered" evidence="13">
    <location>
        <begin position="510"/>
        <end position="640"/>
    </location>
</feature>
<dbReference type="EC" id="2.3.2.27" evidence="3"/>
<evidence type="ECO:0000313" key="18">
    <source>
        <dbReference type="Proteomes" id="UP000226031"/>
    </source>
</evidence>
<evidence type="ECO:0000256" key="6">
    <source>
        <dbReference type="ARBA" id="ARBA00022723"/>
    </source>
</evidence>
<evidence type="ECO:0000256" key="13">
    <source>
        <dbReference type="SAM" id="MobiDB-lite"/>
    </source>
</evidence>
<dbReference type="VEuPathDB" id="FungiDB:EMCG_07621"/>
<feature type="compositionally biased region" description="Low complexity" evidence="13">
    <location>
        <begin position="599"/>
        <end position="640"/>
    </location>
</feature>
<dbReference type="STRING" id="73230.A0A2B7Z7W2"/>
<accession>A0A2B7Z7W2</accession>
<dbReference type="SMART" id="SM00184">
    <property type="entry name" value="RING"/>
    <property type="match status" value="1"/>
</dbReference>
<dbReference type="AlphaFoldDB" id="A0A2B7Z7W2"/>
<evidence type="ECO:0000259" key="16">
    <source>
        <dbReference type="PROSITE" id="PS50089"/>
    </source>
</evidence>
<evidence type="ECO:0000256" key="3">
    <source>
        <dbReference type="ARBA" id="ARBA00012483"/>
    </source>
</evidence>
<keyword evidence="6" id="KW-0479">Metal-binding</keyword>
<keyword evidence="18" id="KW-1185">Reference proteome</keyword>
<dbReference type="GO" id="GO:0006511">
    <property type="term" value="P:ubiquitin-dependent protein catabolic process"/>
    <property type="evidence" value="ECO:0007669"/>
    <property type="project" value="TreeGrafter"/>
</dbReference>
<keyword evidence="9" id="KW-0862">Zinc</keyword>
<evidence type="ECO:0000256" key="9">
    <source>
        <dbReference type="ARBA" id="ARBA00022833"/>
    </source>
</evidence>
<evidence type="ECO:0000256" key="12">
    <source>
        <dbReference type="PROSITE-ProRule" id="PRU00175"/>
    </source>
</evidence>
<evidence type="ECO:0000256" key="8">
    <source>
        <dbReference type="ARBA" id="ARBA00022786"/>
    </source>
</evidence>
<protein>
    <recommendedName>
        <fullName evidence="3">RING-type E3 ubiquitin transferase</fullName>
        <ecNumber evidence="3">2.3.2.27</ecNumber>
    </recommendedName>
</protein>
<evidence type="ECO:0000256" key="14">
    <source>
        <dbReference type="SAM" id="Phobius"/>
    </source>
</evidence>
<evidence type="ECO:0000256" key="5">
    <source>
        <dbReference type="ARBA" id="ARBA00022692"/>
    </source>
</evidence>
<feature type="compositionally biased region" description="Low complexity" evidence="13">
    <location>
        <begin position="326"/>
        <end position="353"/>
    </location>
</feature>
<dbReference type="GO" id="GO:0016020">
    <property type="term" value="C:membrane"/>
    <property type="evidence" value="ECO:0007669"/>
    <property type="project" value="UniProtKB-SubCell"/>
</dbReference>
<dbReference type="InterPro" id="IPR001841">
    <property type="entry name" value="Znf_RING"/>
</dbReference>
<feature type="compositionally biased region" description="Polar residues" evidence="13">
    <location>
        <begin position="516"/>
        <end position="537"/>
    </location>
</feature>
<gene>
    <name evidence="17" type="ORF">GX50_08141</name>
</gene>
<feature type="domain" description="RING-type" evidence="16">
    <location>
        <begin position="390"/>
        <end position="432"/>
    </location>
</feature>
<dbReference type="SUPFAM" id="SSF57850">
    <property type="entry name" value="RING/U-box"/>
    <property type="match status" value="1"/>
</dbReference>
<evidence type="ECO:0000256" key="4">
    <source>
        <dbReference type="ARBA" id="ARBA00022679"/>
    </source>
</evidence>
<reference evidence="17 18" key="1">
    <citation type="submission" date="2017-10" db="EMBL/GenBank/DDBJ databases">
        <title>Comparative genomics in systemic dimorphic fungi from Ajellomycetaceae.</title>
        <authorList>
            <person name="Munoz J.F."/>
            <person name="Mcewen J.G."/>
            <person name="Clay O.K."/>
            <person name="Cuomo C.A."/>
        </authorList>
    </citation>
    <scope>NUCLEOTIDE SEQUENCE [LARGE SCALE GENOMIC DNA]</scope>
    <source>
        <strain evidence="17 18">UAMH4076</strain>
    </source>
</reference>
<name>A0A2B7Z7W2_9EURO</name>
<comment type="subcellular location">
    <subcellularLocation>
        <location evidence="2">Membrane</location>
        <topology evidence="2">Multi-pass membrane protein</topology>
    </subcellularLocation>
</comment>
<keyword evidence="11 14" id="KW-0472">Membrane</keyword>
<dbReference type="PANTHER" id="PTHR45977:SF4">
    <property type="entry name" value="RING-TYPE DOMAIN-CONTAINING PROTEIN"/>
    <property type="match status" value="1"/>
</dbReference>
<comment type="caution">
    <text evidence="17">The sequence shown here is derived from an EMBL/GenBank/DDBJ whole genome shotgun (WGS) entry which is preliminary data.</text>
</comment>
<evidence type="ECO:0000313" key="17">
    <source>
        <dbReference type="EMBL" id="PGH29112.1"/>
    </source>
</evidence>
<feature type="region of interest" description="Disordered" evidence="13">
    <location>
        <begin position="438"/>
        <end position="469"/>
    </location>
</feature>
<evidence type="ECO:0000256" key="1">
    <source>
        <dbReference type="ARBA" id="ARBA00000900"/>
    </source>
</evidence>
<dbReference type="Gene3D" id="3.30.40.10">
    <property type="entry name" value="Zinc/RING finger domain, C3HC4 (zinc finger)"/>
    <property type="match status" value="1"/>
</dbReference>
<feature type="compositionally biased region" description="Gly residues" evidence="13">
    <location>
        <begin position="545"/>
        <end position="555"/>
    </location>
</feature>
<evidence type="ECO:0000256" key="11">
    <source>
        <dbReference type="ARBA" id="ARBA00023136"/>
    </source>
</evidence>
<evidence type="ECO:0000256" key="2">
    <source>
        <dbReference type="ARBA" id="ARBA00004141"/>
    </source>
</evidence>
<feature type="region of interest" description="Disordered" evidence="13">
    <location>
        <begin position="322"/>
        <end position="383"/>
    </location>
</feature>
<organism evidence="17 18">
    <name type="scientific">[Emmonsia] crescens</name>
    <dbReference type="NCBI Taxonomy" id="73230"/>
    <lineage>
        <taxon>Eukaryota</taxon>
        <taxon>Fungi</taxon>
        <taxon>Dikarya</taxon>
        <taxon>Ascomycota</taxon>
        <taxon>Pezizomycotina</taxon>
        <taxon>Eurotiomycetes</taxon>
        <taxon>Eurotiomycetidae</taxon>
        <taxon>Onygenales</taxon>
        <taxon>Ajellomycetaceae</taxon>
        <taxon>Emergomyces</taxon>
    </lineage>
</organism>
<dbReference type="GO" id="GO:0016567">
    <property type="term" value="P:protein ubiquitination"/>
    <property type="evidence" value="ECO:0007669"/>
    <property type="project" value="TreeGrafter"/>
</dbReference>
<dbReference type="Proteomes" id="UP000226031">
    <property type="component" value="Unassembled WGS sequence"/>
</dbReference>
<keyword evidence="8" id="KW-0833">Ubl conjugation pathway</keyword>
<sequence>MHILPSSLAEMMIPALLSICACTLFSAPAQAQVSRPSNEIADLFLPAPDMNYQLHTRQFSLPPTNLAPLTTDLKRMFRDGFESDFNITGILVTIGANNASTTSGDDIVLISCDESAYSGESKVDDTLRLAIAAPSSPSAIILYSTEFAHCNYTPEVLSWPQYRNIFTITNPLAAREILAGLHSDEKSLGNTNIVPDMSIAPFRAGDEGGQRNNVAMIILYSITGIITALFLTVIVTGAIRAHLNPERYGPRNAVGRPRQSRAKGIARAMLETLPIIKFGDPENGKPPTAKPDVELASTYGDAEHDRSRSDTRAAGIITPETRQLEQHQQQPQPEEQQQQQQVAQSVAAPSASHIDANKEQPQDEGVIGPASPEPKTVSPDQTTDAGALGCPICTDDFIKGQDVRLLPCQHKFHPECVDPWLINVSGTCPLCRVNLNPPEPDPDPEDPTTTNTVPPTATTHHQSRLSSSRRYHGLSTYFVPASSRGLVFDTGADDDNDNENLQSRLNTLRRMRSDHQATNSNNMTAAGAIESSSSRPVSGSLAVTGGAGVAPGQGQGQADEASRRNRLSTRLRERFRVRTRRHGGDGDVDVDVDGGRGSAGASAGSSPSPTANAGGDAETPADATTPTQQTTTTNTAPTLP</sequence>
<dbReference type="EMBL" id="PDND01000272">
    <property type="protein sequence ID" value="PGH29112.1"/>
    <property type="molecule type" value="Genomic_DNA"/>
</dbReference>
<keyword evidence="5 14" id="KW-0812">Transmembrane</keyword>
<feature type="transmembrane region" description="Helical" evidence="14">
    <location>
        <begin position="217"/>
        <end position="239"/>
    </location>
</feature>
<keyword evidence="10 14" id="KW-1133">Transmembrane helix</keyword>
<feature type="compositionally biased region" description="Low complexity" evidence="13">
    <location>
        <begin position="447"/>
        <end position="459"/>
    </location>
</feature>